<dbReference type="AlphaFoldDB" id="A0A8H3LI04"/>
<dbReference type="OrthoDB" id="2436443at2759"/>
<evidence type="ECO:0000256" key="1">
    <source>
        <dbReference type="SAM" id="MobiDB-lite"/>
    </source>
</evidence>
<dbReference type="EMBL" id="BLAL01000182">
    <property type="protein sequence ID" value="GES88898.1"/>
    <property type="molecule type" value="Genomic_DNA"/>
</dbReference>
<dbReference type="Proteomes" id="UP000615446">
    <property type="component" value="Unassembled WGS sequence"/>
</dbReference>
<accession>A0A8H3LI04</accession>
<evidence type="ECO:0000313" key="2">
    <source>
        <dbReference type="EMBL" id="GES88898.1"/>
    </source>
</evidence>
<feature type="region of interest" description="Disordered" evidence="1">
    <location>
        <begin position="1"/>
        <end position="31"/>
    </location>
</feature>
<proteinExistence type="predicted"/>
<organism evidence="2 3">
    <name type="scientific">Rhizophagus clarus</name>
    <dbReference type="NCBI Taxonomy" id="94130"/>
    <lineage>
        <taxon>Eukaryota</taxon>
        <taxon>Fungi</taxon>
        <taxon>Fungi incertae sedis</taxon>
        <taxon>Mucoromycota</taxon>
        <taxon>Glomeromycotina</taxon>
        <taxon>Glomeromycetes</taxon>
        <taxon>Glomerales</taxon>
        <taxon>Glomeraceae</taxon>
        <taxon>Rhizophagus</taxon>
    </lineage>
</organism>
<evidence type="ECO:0000313" key="3">
    <source>
        <dbReference type="Proteomes" id="UP000615446"/>
    </source>
</evidence>
<name>A0A8H3LI04_9GLOM</name>
<reference evidence="2" key="1">
    <citation type="submission" date="2019-10" db="EMBL/GenBank/DDBJ databases">
        <title>Conservation and host-specific expression of non-tandemly repeated heterogenous ribosome RNA gene in arbuscular mycorrhizal fungi.</title>
        <authorList>
            <person name="Maeda T."/>
            <person name="Kobayashi Y."/>
            <person name="Nakagawa T."/>
            <person name="Ezawa T."/>
            <person name="Yamaguchi K."/>
            <person name="Bino T."/>
            <person name="Nishimoto Y."/>
            <person name="Shigenobu S."/>
            <person name="Kawaguchi M."/>
        </authorList>
    </citation>
    <scope>NUCLEOTIDE SEQUENCE</scope>
    <source>
        <strain evidence="2">HR1</strain>
    </source>
</reference>
<protein>
    <submittedName>
        <fullName evidence="2">Uncharacterized protein</fullName>
    </submittedName>
</protein>
<comment type="caution">
    <text evidence="2">The sequence shown here is derived from an EMBL/GenBank/DDBJ whole genome shotgun (WGS) entry which is preliminary data.</text>
</comment>
<gene>
    <name evidence="2" type="ORF">RCL2_001582100</name>
</gene>
<sequence>MANSNPDSDNIDDDSSTSTGHHDNNASGREVTQLNLTHVEVAFLLPNITNVADTNQIIEDLGAESDDSLIDFLANALNDFCDLNEEIPTEDVLNENDIIKLI</sequence>